<keyword evidence="8" id="KW-1185">Reference proteome</keyword>
<dbReference type="GO" id="GO:0030639">
    <property type="term" value="P:polyketide biosynthetic process"/>
    <property type="evidence" value="ECO:0007669"/>
    <property type="project" value="TreeGrafter"/>
</dbReference>
<evidence type="ECO:0000256" key="3">
    <source>
        <dbReference type="PIRSR" id="PIRSR000451-1"/>
    </source>
</evidence>
<evidence type="ECO:0000259" key="6">
    <source>
        <dbReference type="Pfam" id="PF02797"/>
    </source>
</evidence>
<evidence type="ECO:0000259" key="5">
    <source>
        <dbReference type="Pfam" id="PF00195"/>
    </source>
</evidence>
<feature type="domain" description="Chalcone/stilbene synthase N-terminal" evidence="5">
    <location>
        <begin position="5"/>
        <end position="229"/>
    </location>
</feature>
<dbReference type="FunFam" id="3.40.47.10:FF:000014">
    <property type="entry name" value="Chalcone synthase 1"/>
    <property type="match status" value="1"/>
</dbReference>
<dbReference type="Gene3D" id="3.40.47.10">
    <property type="match status" value="2"/>
</dbReference>
<comment type="similarity">
    <text evidence="1 4">Belongs to the thiolase-like superfamily. Chalcone/stilbene synthases family.</text>
</comment>
<dbReference type="InterPro" id="IPR011141">
    <property type="entry name" value="Polyketide_synthase_type-III"/>
</dbReference>
<dbReference type="OMA" id="CSEIIAM"/>
<dbReference type="PANTHER" id="PTHR11877">
    <property type="entry name" value="HYDROXYMETHYLGLUTARYL-COA SYNTHASE"/>
    <property type="match status" value="1"/>
</dbReference>
<evidence type="ECO:0000313" key="8">
    <source>
        <dbReference type="Proteomes" id="UP000238479"/>
    </source>
</evidence>
<organism evidence="7 8">
    <name type="scientific">Rosa chinensis</name>
    <name type="common">China rose</name>
    <dbReference type="NCBI Taxonomy" id="74649"/>
    <lineage>
        <taxon>Eukaryota</taxon>
        <taxon>Viridiplantae</taxon>
        <taxon>Streptophyta</taxon>
        <taxon>Embryophyta</taxon>
        <taxon>Tracheophyta</taxon>
        <taxon>Spermatophyta</taxon>
        <taxon>Magnoliopsida</taxon>
        <taxon>eudicotyledons</taxon>
        <taxon>Gunneridae</taxon>
        <taxon>Pentapetalae</taxon>
        <taxon>rosids</taxon>
        <taxon>fabids</taxon>
        <taxon>Rosales</taxon>
        <taxon>Rosaceae</taxon>
        <taxon>Rosoideae</taxon>
        <taxon>Rosoideae incertae sedis</taxon>
        <taxon>Rosa</taxon>
    </lineage>
</organism>
<dbReference type="InterPro" id="IPR012328">
    <property type="entry name" value="Chalcone/stilbene_synt_C"/>
</dbReference>
<dbReference type="OrthoDB" id="329835at2759"/>
<dbReference type="EMBL" id="PDCK01000042">
    <property type="protein sequence ID" value="PRQ37207.1"/>
    <property type="molecule type" value="Genomic_DNA"/>
</dbReference>
<dbReference type="CDD" id="cd00831">
    <property type="entry name" value="CHS_like"/>
    <property type="match status" value="1"/>
</dbReference>
<dbReference type="PROSITE" id="PS00441">
    <property type="entry name" value="CHALCONE_SYNTH"/>
    <property type="match status" value="1"/>
</dbReference>
<dbReference type="SMR" id="A0A2P6QSQ7"/>
<evidence type="ECO:0000313" key="7">
    <source>
        <dbReference type="EMBL" id="PRQ37207.1"/>
    </source>
</evidence>
<dbReference type="InterPro" id="IPR001099">
    <property type="entry name" value="Chalcone/stilbene_synt_N"/>
</dbReference>
<comment type="subunit">
    <text evidence="2">Homodimer.</text>
</comment>
<evidence type="ECO:0000256" key="1">
    <source>
        <dbReference type="ARBA" id="ARBA00005531"/>
    </source>
</evidence>
<evidence type="ECO:0000256" key="2">
    <source>
        <dbReference type="ARBA" id="ARBA00011738"/>
    </source>
</evidence>
<evidence type="ECO:0000256" key="4">
    <source>
        <dbReference type="RuleBase" id="RU003633"/>
    </source>
</evidence>
<dbReference type="Proteomes" id="UP000238479">
    <property type="component" value="Chromosome 4"/>
</dbReference>
<proteinExistence type="inferred from homology"/>
<gene>
    <name evidence="7" type="ORF">RchiOBHm_Chr4g0399981</name>
</gene>
<reference evidence="7 8" key="1">
    <citation type="journal article" date="2018" name="Nat. Genet.">
        <title>The Rosa genome provides new insights in the design of modern roses.</title>
        <authorList>
            <person name="Bendahmane M."/>
        </authorList>
    </citation>
    <scope>NUCLEOTIDE SEQUENCE [LARGE SCALE GENOMIC DNA]</scope>
    <source>
        <strain evidence="8">cv. Old Blush</strain>
    </source>
</reference>
<dbReference type="AlphaFoldDB" id="A0A2P6QSQ7"/>
<dbReference type="FunFam" id="3.40.47.10:FF:000025">
    <property type="entry name" value="Chalcone synthase 2"/>
    <property type="match status" value="1"/>
</dbReference>
<comment type="caution">
    <text evidence="7">The sequence shown here is derived from an EMBL/GenBank/DDBJ whole genome shotgun (WGS) entry which is preliminary data.</text>
</comment>
<feature type="active site" description="Acyl-thioester intermediate" evidence="3">
    <location>
        <position position="164"/>
    </location>
</feature>
<feature type="domain" description="Chalcone/stilbene synthase C-terminal" evidence="6">
    <location>
        <begin position="239"/>
        <end position="387"/>
    </location>
</feature>
<dbReference type="InterPro" id="IPR016039">
    <property type="entry name" value="Thiolase-like"/>
</dbReference>
<dbReference type="SUPFAM" id="SSF53901">
    <property type="entry name" value="Thiolase-like"/>
    <property type="match status" value="2"/>
</dbReference>
<name>A0A2P6QSQ7_ROSCH</name>
<keyword evidence="4 7" id="KW-0808">Transferase</keyword>
<dbReference type="EC" id="2.3.1.74" evidence="7"/>
<dbReference type="Pfam" id="PF02797">
    <property type="entry name" value="Chal_sti_synt_C"/>
    <property type="match status" value="1"/>
</dbReference>
<accession>A0A2P6QSQ7</accession>
<protein>
    <submittedName>
        <fullName evidence="7">Putative naringenin-chalcone synthase</fullName>
        <ecNumber evidence="7">2.3.1.74</ecNumber>
    </submittedName>
</protein>
<dbReference type="GO" id="GO:0033815">
    <property type="term" value="F:biphenyl synthase activity"/>
    <property type="evidence" value="ECO:0007669"/>
    <property type="project" value="UniProtKB-ARBA"/>
</dbReference>
<keyword evidence="4 7" id="KW-0012">Acyltransferase</keyword>
<dbReference type="GO" id="GO:0016210">
    <property type="term" value="F:naringenin-chalcone synthase activity"/>
    <property type="evidence" value="ECO:0007669"/>
    <property type="project" value="UniProtKB-EC"/>
</dbReference>
<sequence length="392" mass="43071">MVTVDEVRKAQRAEGPATILAIGTATPPNCIKQSTYPDYYFRITNSEHKVELKKKFQRICDKSMIKKRYMYLTEEILKKNPSMCEYMAPSLDARQDMLVVEIPKLGKEAATKAITEWGQPKSKITHLVFCTTSGVDMPGADYQLTKLLGLRPSVKRLMMYQQGCFAGGTVLRLAKDLAENNRDARVLVVCSEITAIIFRGPPSDNHLDNLVGQALFGDGAAAIIVGADPLPEIEKPLFEVVSAAQTILPDSDGVMELHLREVGLTFHLLKDVPGLISKNIEKSLNEAFKPLNITDWNSLFWIAHPGGPAILDQVEAKLGLKPEKLEATRHILSEYGNLTSACVLFILDEVRRKSAANGHKTTGEGLEWGVLFGFGPGLTVETVVLHSASVTA</sequence>
<dbReference type="PIRSF" id="PIRSF000451">
    <property type="entry name" value="PKS_III"/>
    <property type="match status" value="1"/>
</dbReference>
<dbReference type="Gramene" id="PRQ37207">
    <property type="protein sequence ID" value="PRQ37207"/>
    <property type="gene ID" value="RchiOBHm_Chr4g0399981"/>
</dbReference>
<dbReference type="InterPro" id="IPR018088">
    <property type="entry name" value="Chalcone/stilbene_synthase_AS"/>
</dbReference>
<dbReference type="Pfam" id="PF00195">
    <property type="entry name" value="Chal_sti_synt_N"/>
    <property type="match status" value="1"/>
</dbReference>
<dbReference type="STRING" id="74649.A0A2P6QSQ7"/>
<dbReference type="PANTHER" id="PTHR11877:SF80">
    <property type="entry name" value="CHALCONE SYNTHASE 1"/>
    <property type="match status" value="1"/>
</dbReference>